<evidence type="ECO:0000259" key="2">
    <source>
        <dbReference type="PROSITE" id="PS50206"/>
    </source>
</evidence>
<evidence type="ECO:0000313" key="4">
    <source>
        <dbReference type="Proteomes" id="UP001610100"/>
    </source>
</evidence>
<dbReference type="PANTHER" id="PTHR43031">
    <property type="entry name" value="FAD-DEPENDENT OXIDOREDUCTASE"/>
    <property type="match status" value="1"/>
</dbReference>
<accession>A0ABW7MYC7</accession>
<dbReference type="Proteomes" id="UP001610100">
    <property type="component" value="Unassembled WGS sequence"/>
</dbReference>
<comment type="caution">
    <text evidence="3">The sequence shown here is derived from an EMBL/GenBank/DDBJ whole genome shotgun (WGS) entry which is preliminary data.</text>
</comment>
<sequence length="133" mass="14682">MSRIFSVVFSLMLSISLLSCKDATAQEGAKNLSPEAFSKAITGNSVLLIDVRTPEEFQSGHIPKAQNINFFDDDFQSSLSRLDTTQAVYIYCRSGHRSGQSVANFKKAGFSKIYNLDGGILNWESKDFKTTSP</sequence>
<dbReference type="Pfam" id="PF00581">
    <property type="entry name" value="Rhodanese"/>
    <property type="match status" value="1"/>
</dbReference>
<keyword evidence="1" id="KW-0732">Signal</keyword>
<dbReference type="SMART" id="SM00450">
    <property type="entry name" value="RHOD"/>
    <property type="match status" value="1"/>
</dbReference>
<evidence type="ECO:0000313" key="3">
    <source>
        <dbReference type="EMBL" id="MFH6771836.1"/>
    </source>
</evidence>
<dbReference type="PANTHER" id="PTHR43031:SF18">
    <property type="entry name" value="RHODANESE-RELATED SULFURTRANSFERASES"/>
    <property type="match status" value="1"/>
</dbReference>
<dbReference type="PROSITE" id="PS51257">
    <property type="entry name" value="PROKAR_LIPOPROTEIN"/>
    <property type="match status" value="1"/>
</dbReference>
<dbReference type="InterPro" id="IPR001763">
    <property type="entry name" value="Rhodanese-like_dom"/>
</dbReference>
<dbReference type="InterPro" id="IPR050229">
    <property type="entry name" value="GlpE_sulfurtransferase"/>
</dbReference>
<feature type="domain" description="Rhodanese" evidence="2">
    <location>
        <begin position="42"/>
        <end position="132"/>
    </location>
</feature>
<keyword evidence="4" id="KW-1185">Reference proteome</keyword>
<organism evidence="3 4">
    <name type="scientific">Gaetbulibacter aestuarii</name>
    <dbReference type="NCBI Taxonomy" id="1502358"/>
    <lineage>
        <taxon>Bacteria</taxon>
        <taxon>Pseudomonadati</taxon>
        <taxon>Bacteroidota</taxon>
        <taxon>Flavobacteriia</taxon>
        <taxon>Flavobacteriales</taxon>
        <taxon>Flavobacteriaceae</taxon>
        <taxon>Gaetbulibacter</taxon>
    </lineage>
</organism>
<dbReference type="RefSeq" id="WP_344741034.1">
    <property type="nucleotide sequence ID" value="NZ_BAABAY010000002.1"/>
</dbReference>
<protein>
    <submittedName>
        <fullName evidence="3">Rhodanese-like domain-containing protein</fullName>
    </submittedName>
</protein>
<dbReference type="PROSITE" id="PS50206">
    <property type="entry name" value="RHODANESE_3"/>
    <property type="match status" value="1"/>
</dbReference>
<dbReference type="InterPro" id="IPR036873">
    <property type="entry name" value="Rhodanese-like_dom_sf"/>
</dbReference>
<reference evidence="3 4" key="1">
    <citation type="submission" date="2024-02" db="EMBL/GenBank/DDBJ databases">
        <title>A Gaetbulibacter species isolated from tidal flats and genomic insights of their niches.</title>
        <authorList>
            <person name="Ye Y."/>
        </authorList>
    </citation>
    <scope>NUCLEOTIDE SEQUENCE [LARGE SCALE GENOMIC DNA]</scope>
    <source>
        <strain evidence="3 4">KYW382</strain>
    </source>
</reference>
<feature type="chain" id="PRO_5045930925" evidence="1">
    <location>
        <begin position="26"/>
        <end position="133"/>
    </location>
</feature>
<dbReference type="EMBL" id="JBAWKB010000002">
    <property type="protein sequence ID" value="MFH6771836.1"/>
    <property type="molecule type" value="Genomic_DNA"/>
</dbReference>
<name>A0ABW7MYC7_9FLAO</name>
<dbReference type="SUPFAM" id="SSF52821">
    <property type="entry name" value="Rhodanese/Cell cycle control phosphatase"/>
    <property type="match status" value="1"/>
</dbReference>
<dbReference type="CDD" id="cd00158">
    <property type="entry name" value="RHOD"/>
    <property type="match status" value="1"/>
</dbReference>
<proteinExistence type="predicted"/>
<feature type="signal peptide" evidence="1">
    <location>
        <begin position="1"/>
        <end position="25"/>
    </location>
</feature>
<gene>
    <name evidence="3" type="ORF">V8G58_07795</name>
</gene>
<evidence type="ECO:0000256" key="1">
    <source>
        <dbReference type="SAM" id="SignalP"/>
    </source>
</evidence>
<dbReference type="Gene3D" id="3.40.250.10">
    <property type="entry name" value="Rhodanese-like domain"/>
    <property type="match status" value="1"/>
</dbReference>